<evidence type="ECO:0000313" key="2">
    <source>
        <dbReference type="EMBL" id="KAI5073859.1"/>
    </source>
</evidence>
<feature type="non-terminal residue" evidence="2">
    <location>
        <position position="116"/>
    </location>
</feature>
<protein>
    <recommendedName>
        <fullName evidence="1">Retrotransposon gag domain-containing protein</fullName>
    </recommendedName>
</protein>
<name>A0A9D4UTZ5_ADICA</name>
<reference evidence="2" key="1">
    <citation type="submission" date="2021-01" db="EMBL/GenBank/DDBJ databases">
        <title>Adiantum capillus-veneris genome.</title>
        <authorList>
            <person name="Fang Y."/>
            <person name="Liao Q."/>
        </authorList>
    </citation>
    <scope>NUCLEOTIDE SEQUENCE</scope>
    <source>
        <strain evidence="2">H3</strain>
        <tissue evidence="2">Leaf</tissue>
    </source>
</reference>
<evidence type="ECO:0000259" key="1">
    <source>
        <dbReference type="Pfam" id="PF03732"/>
    </source>
</evidence>
<accession>A0A9D4UTZ5</accession>
<gene>
    <name evidence="2" type="ORF">GOP47_0011872</name>
</gene>
<dbReference type="Proteomes" id="UP000886520">
    <property type="component" value="Chromosome 11"/>
</dbReference>
<organism evidence="2 3">
    <name type="scientific">Adiantum capillus-veneris</name>
    <name type="common">Maidenhair fern</name>
    <dbReference type="NCBI Taxonomy" id="13818"/>
    <lineage>
        <taxon>Eukaryota</taxon>
        <taxon>Viridiplantae</taxon>
        <taxon>Streptophyta</taxon>
        <taxon>Embryophyta</taxon>
        <taxon>Tracheophyta</taxon>
        <taxon>Polypodiopsida</taxon>
        <taxon>Polypodiidae</taxon>
        <taxon>Polypodiales</taxon>
        <taxon>Pteridineae</taxon>
        <taxon>Pteridaceae</taxon>
        <taxon>Vittarioideae</taxon>
        <taxon>Adiantum</taxon>
    </lineage>
</organism>
<comment type="caution">
    <text evidence="2">The sequence shown here is derived from an EMBL/GenBank/DDBJ whole genome shotgun (WGS) entry which is preliminary data.</text>
</comment>
<dbReference type="AlphaFoldDB" id="A0A9D4UTZ5"/>
<evidence type="ECO:0000313" key="3">
    <source>
        <dbReference type="Proteomes" id="UP000886520"/>
    </source>
</evidence>
<proteinExistence type="predicted"/>
<dbReference type="EMBL" id="JABFUD020000011">
    <property type="protein sequence ID" value="KAI5073859.1"/>
    <property type="molecule type" value="Genomic_DNA"/>
</dbReference>
<sequence>MLQTLPLVLRGKAKAWLDGLEDAHKQTWIGFREQFLQRYRKVVSASEADAKLKAVQHEVSDNFDAFVDNFETCWRNFVAATQATNAGFFKREKFLSCLHPYVRERVEYEDPSTYDE</sequence>
<dbReference type="InterPro" id="IPR005162">
    <property type="entry name" value="Retrotrans_gag_dom"/>
</dbReference>
<feature type="domain" description="Retrotransposon gag" evidence="1">
    <location>
        <begin position="7"/>
        <end position="78"/>
    </location>
</feature>
<dbReference type="Pfam" id="PF03732">
    <property type="entry name" value="Retrotrans_gag"/>
    <property type="match status" value="1"/>
</dbReference>
<keyword evidence="3" id="KW-1185">Reference proteome</keyword>